<evidence type="ECO:0000313" key="3">
    <source>
        <dbReference type="Proteomes" id="UP001152795"/>
    </source>
</evidence>
<comment type="caution">
    <text evidence="2">The sequence shown here is derived from an EMBL/GenBank/DDBJ whole genome shotgun (WGS) entry which is preliminary data.</text>
</comment>
<gene>
    <name evidence="2" type="ORF">PACLA_8A051318</name>
</gene>
<dbReference type="OrthoDB" id="1562405at2759"/>
<evidence type="ECO:0000256" key="1">
    <source>
        <dbReference type="SAM" id="MobiDB-lite"/>
    </source>
</evidence>
<organism evidence="2 3">
    <name type="scientific">Paramuricea clavata</name>
    <name type="common">Red gorgonian</name>
    <name type="synonym">Violescent sea-whip</name>
    <dbReference type="NCBI Taxonomy" id="317549"/>
    <lineage>
        <taxon>Eukaryota</taxon>
        <taxon>Metazoa</taxon>
        <taxon>Cnidaria</taxon>
        <taxon>Anthozoa</taxon>
        <taxon>Octocorallia</taxon>
        <taxon>Malacalcyonacea</taxon>
        <taxon>Plexauridae</taxon>
        <taxon>Paramuricea</taxon>
    </lineage>
</organism>
<dbReference type="Proteomes" id="UP001152795">
    <property type="component" value="Unassembled WGS sequence"/>
</dbReference>
<keyword evidence="3" id="KW-1185">Reference proteome</keyword>
<dbReference type="InterPro" id="IPR045167">
    <property type="entry name" value="Hobbit"/>
</dbReference>
<dbReference type="Pfam" id="PF10344">
    <property type="entry name" value="Hobbit"/>
    <property type="match status" value="1"/>
</dbReference>
<dbReference type="SMART" id="SM01214">
    <property type="entry name" value="Fmp27_GFWDK"/>
    <property type="match status" value="1"/>
</dbReference>
<dbReference type="EMBL" id="CACRXK020002196">
    <property type="protein sequence ID" value="CAB3993148.1"/>
    <property type="molecule type" value="Genomic_DNA"/>
</dbReference>
<feature type="non-terminal residue" evidence="2">
    <location>
        <position position="1"/>
    </location>
</feature>
<dbReference type="InterPro" id="IPR019441">
    <property type="entry name" value="FMP27/BLTP2/Hobbit_GFWDK_RBG"/>
</dbReference>
<dbReference type="AlphaFoldDB" id="A0A7D9HVW8"/>
<proteinExistence type="predicted"/>
<sequence>MHDMFTLRDYEQPLFLCELFEISGRLIGAEQAACERAKRTCVVEIPPPWGDQEVSRGMTPLKYFHDLNFDFQKLEMSWGVDIEPAYAMVNIAFEHINKASVDPSVSLPFWDKMRLLLHGRLSMNIKEWQLNWRATRNPYDKSEQLEIEWRNVRFDWTNACFEIFGDFDLFTRTASKYDDCCVLHLPALKFRADLVWHCREEGDANNHYNIRPCAPNKLPQLPPGQVHDSYAAFRSQNLSLNISFEVDAERLKEDDVPTILLYASTFRWFQNFQAAVWRNVSRPIKKGSIFNRIMPKRKPLSRHYRNVGFNLKFPQLSVFYWGSVTKHLGAELNLGTGSLNTVYRVGLSEYKDGLVRRPAATWTIIKLDSEIEDVTCYVTCVEEKEPGNESDEQSAPNQESSGPDKDVFEPKTLEPSKFYLGHVDRLVYKRKELNTFEEQTEIDGTMSDNLEDYTHNLVCHNFRGVWTLTNRKLSFGLVETYTRSQQLKRDLSADALKFAKVDNKTTAVPEASPDVSTRRDSSTRRLSTSQTKLDDLFTKTIGGKMEGGDDADVPGSRPRSTTSDVLLDKLVSESADSSKFYVQTEEGTTDETQSGGYALCNSEDVHEQRWHFEFVNSQVMLKGIENSGCLLVTAGNAEVLNRLHRPTQSGRKLLNKKTWVGHLENMQYFCTVGSNEDITNTDNLWLDSSTIQARRKNTGIDLTDLSSVLGTGDCIGSLVDNMVATNTKLQRIVSRCGCQFYYASFDDELEDGLEAVPASNTPAPSPSSKLRDNQSAWDPVNTFTLKHPVLEICINSAQYALILDIVSNVLLYTEPQKKEVSELEQRMGFYFQLSTPEDLKGTILHAQNTV</sequence>
<reference evidence="2" key="1">
    <citation type="submission" date="2020-04" db="EMBL/GenBank/DDBJ databases">
        <authorList>
            <person name="Alioto T."/>
            <person name="Alioto T."/>
            <person name="Gomez Garrido J."/>
        </authorList>
    </citation>
    <scope>NUCLEOTIDE SEQUENCE</scope>
    <source>
        <strain evidence="2">A484AB</strain>
    </source>
</reference>
<feature type="region of interest" description="Disordered" evidence="1">
    <location>
        <begin position="507"/>
        <end position="564"/>
    </location>
</feature>
<evidence type="ECO:0000313" key="2">
    <source>
        <dbReference type="EMBL" id="CAB3993148.1"/>
    </source>
</evidence>
<feature type="region of interest" description="Disordered" evidence="1">
    <location>
        <begin position="384"/>
        <end position="410"/>
    </location>
</feature>
<accession>A0A7D9HVW8</accession>
<name>A0A7D9HVW8_PARCT</name>
<dbReference type="PANTHER" id="PTHR15678:SF6">
    <property type="entry name" value="BRIDGE-LIKE LIPID TRANSFER PROTEIN FAMILY MEMBER 2"/>
    <property type="match status" value="1"/>
</dbReference>
<dbReference type="PANTHER" id="PTHR15678">
    <property type="entry name" value="ANTIGEN MLAA-22-RELATED"/>
    <property type="match status" value="1"/>
</dbReference>
<protein>
    <submittedName>
        <fullName evidence="2">Uncharacterized protein</fullName>
    </submittedName>
</protein>